<gene>
    <name evidence="2" type="ORF">BZ3500_MVSOF-1268-A1-R1_CHR11-3G03552</name>
</gene>
<dbReference type="Proteomes" id="UP000249723">
    <property type="component" value="Unassembled WGS sequence"/>
</dbReference>
<dbReference type="AlphaFoldDB" id="A0A2X0L9M1"/>
<organism evidence="2 3">
    <name type="scientific">Microbotryum saponariae</name>
    <dbReference type="NCBI Taxonomy" id="289078"/>
    <lineage>
        <taxon>Eukaryota</taxon>
        <taxon>Fungi</taxon>
        <taxon>Dikarya</taxon>
        <taxon>Basidiomycota</taxon>
        <taxon>Pucciniomycotina</taxon>
        <taxon>Microbotryomycetes</taxon>
        <taxon>Microbotryales</taxon>
        <taxon>Microbotryaceae</taxon>
        <taxon>Microbotryum</taxon>
    </lineage>
</organism>
<proteinExistence type="predicted"/>
<dbReference type="EMBL" id="FMWP01000060">
    <property type="protein sequence ID" value="SCZ95024.1"/>
    <property type="molecule type" value="Genomic_DNA"/>
</dbReference>
<sequence length="600" mass="66609">MASSPLDLPPELLHHCLVFADPVDVVHFGATCREAYEHVEGSALLWKACFLAIFDPPIAVAGLGDVTRTIEANDAESREGTWQAGSSSAASSPSAASSSSGDFDYRQALQERVYARQILHAPHPILDQRATRAILDIATSRKAHPSRKASFPRFHEVDESSSANQVWLNEHFKAQGFFPSVSTRCKPSAPWRITRQHRDLSEPETYLFPNANQVEALLQHLEALATPNLTRILSQDPDRRTIAREVVYRETNFKKASHWGPFLADRSGRVDWNKVLSLSIVMTANLNEAQANGVHQEAKIPQGWETTRRGPRAGEREGKNWDGSEQKVRDWAGVEETEFRGTYAFLDYRSFEHFNFHRSAEYRSTLEGESEAIGDIMRLKLKLLPEGELPYPPDRNWRDVGTGFDEVRTMTGGGEEDSDDDEEEDGDFGLDSEEESVESGSEESEQNEEEGEGEASPPTSETRGEVEAKASSSSTSPLEAGPSTSTPSSQGNTPLSFIGTSEPLHFNGTFLTSHPHMQQQPQRSIRGTVSMTPDNEVHWQYIIRYSGQDQWLMNGVQVGGPKSRFGVVGTWSTANHEPAGPCGPFWYFPHFEGEAESGSE</sequence>
<evidence type="ECO:0000313" key="3">
    <source>
        <dbReference type="Proteomes" id="UP000249723"/>
    </source>
</evidence>
<dbReference type="InterPro" id="IPR036047">
    <property type="entry name" value="F-box-like_dom_sf"/>
</dbReference>
<feature type="region of interest" description="Disordered" evidence="1">
    <location>
        <begin position="392"/>
        <end position="500"/>
    </location>
</feature>
<dbReference type="OrthoDB" id="3226064at2759"/>
<protein>
    <submittedName>
        <fullName evidence="2">BZ3500_MvSof-1268-A1-R1_Chr11-3g03552 protein</fullName>
    </submittedName>
</protein>
<feature type="region of interest" description="Disordered" evidence="1">
    <location>
        <begin position="74"/>
        <end position="101"/>
    </location>
</feature>
<dbReference type="SUPFAM" id="SSF81383">
    <property type="entry name" value="F-box domain"/>
    <property type="match status" value="1"/>
</dbReference>
<keyword evidence="3" id="KW-1185">Reference proteome</keyword>
<name>A0A2X0L9M1_9BASI</name>
<dbReference type="STRING" id="289078.A0A2X0L9M1"/>
<evidence type="ECO:0000313" key="2">
    <source>
        <dbReference type="EMBL" id="SCZ95024.1"/>
    </source>
</evidence>
<accession>A0A2X0L9M1</accession>
<evidence type="ECO:0000256" key="1">
    <source>
        <dbReference type="SAM" id="MobiDB-lite"/>
    </source>
</evidence>
<dbReference type="CDD" id="cd09917">
    <property type="entry name" value="F-box_SF"/>
    <property type="match status" value="1"/>
</dbReference>
<reference evidence="3" key="1">
    <citation type="submission" date="2016-10" db="EMBL/GenBank/DDBJ databases">
        <authorList>
            <person name="Jeantristanb JTB J.-T."/>
            <person name="Ricardo R."/>
        </authorList>
    </citation>
    <scope>NUCLEOTIDE SEQUENCE [LARGE SCALE GENOMIC DNA]</scope>
</reference>
<feature type="compositionally biased region" description="Acidic residues" evidence="1">
    <location>
        <begin position="414"/>
        <end position="453"/>
    </location>
</feature>
<feature type="compositionally biased region" description="Low complexity" evidence="1">
    <location>
        <begin position="86"/>
        <end position="100"/>
    </location>
</feature>
<feature type="compositionally biased region" description="Polar residues" evidence="1">
    <location>
        <begin position="470"/>
        <end position="499"/>
    </location>
</feature>